<dbReference type="PROSITE" id="PS51257">
    <property type="entry name" value="PROKAR_LIPOPROTEIN"/>
    <property type="match status" value="1"/>
</dbReference>
<name>A0ABX1NGR5_9RHOO</name>
<dbReference type="EMBL" id="WTVS01000027">
    <property type="protein sequence ID" value="NMF98492.1"/>
    <property type="molecule type" value="Genomic_DNA"/>
</dbReference>
<comment type="caution">
    <text evidence="1">The sequence shown here is derived from an EMBL/GenBank/DDBJ whole genome shotgun (WGS) entry which is preliminary data.</text>
</comment>
<organism evidence="1 2">
    <name type="scientific">Aromatoleum toluolicum</name>
    <dbReference type="NCBI Taxonomy" id="90060"/>
    <lineage>
        <taxon>Bacteria</taxon>
        <taxon>Pseudomonadati</taxon>
        <taxon>Pseudomonadota</taxon>
        <taxon>Betaproteobacteria</taxon>
        <taxon>Rhodocyclales</taxon>
        <taxon>Rhodocyclaceae</taxon>
        <taxon>Aromatoleum</taxon>
    </lineage>
</organism>
<dbReference type="Gene3D" id="1.20.1600.10">
    <property type="entry name" value="Outer membrane efflux proteins (OEP)"/>
    <property type="match status" value="1"/>
</dbReference>
<evidence type="ECO:0000313" key="2">
    <source>
        <dbReference type="Proteomes" id="UP000634522"/>
    </source>
</evidence>
<keyword evidence="2" id="KW-1185">Reference proteome</keyword>
<protein>
    <submittedName>
        <fullName evidence="1">TolC family protein</fullName>
    </submittedName>
</protein>
<sequence length="468" mass="51299">MKTSTSFVLVSAVILTGCATAEIDSNYEAVARFSQEHAGSAPRWLRSDPDRVEVEAEVAHLLAQPLRKDDAVRIALSYSPAFQVVLAEAAAASADTTRSARVPNPVFSYERLLRSGGGERELELGRALSFSLLDVLLLPARLDRAELKQREIRLRASASVLALVTDVRRAWVEAVSTLQVANYHDEVASATAATAELARRMQSAGNYSRLQRAREQAQYADAVSAQIRARQDAVRTRETLIQLVGLSPHQALALRLPERLPDLPVEPIDEATVARAIIDERLDVRIARAALETAAKDLGLTQVTSVVNGIEVAGVRNSETGTRPQRGVEIELPLPIFDFGDARRAGDQARYLAAVNRTVQVVRNASSQVRSIYDSYRNAFDLARHYRDEVIPLRRSIADEAVLQYNGMFISIFELLAETRNQTLGVIQAIQAERDFWLADAALNATLLGYPIAPTVVRSGPAVPVAQH</sequence>
<gene>
    <name evidence="1" type="ORF">GPA27_13975</name>
</gene>
<evidence type="ECO:0000313" key="1">
    <source>
        <dbReference type="EMBL" id="NMF98492.1"/>
    </source>
</evidence>
<dbReference type="RefSeq" id="WP_169141239.1">
    <property type="nucleotide sequence ID" value="NZ_WTVS01000027.1"/>
</dbReference>
<dbReference type="PANTHER" id="PTHR30203">
    <property type="entry name" value="OUTER MEMBRANE CATION EFFLUX PROTEIN"/>
    <property type="match status" value="1"/>
</dbReference>
<reference evidence="1 2" key="1">
    <citation type="submission" date="2019-12" db="EMBL/GenBank/DDBJ databases">
        <title>Comparative genomics gives insights into the taxonomy of the Azoarcus-Aromatoleum group and reveals separate origins of nif in the plant-associated Azoarcus and non-plant-associated Aromatoleum sub-groups.</title>
        <authorList>
            <person name="Lafos M."/>
            <person name="Maluk M."/>
            <person name="Batista M."/>
            <person name="Junghare M."/>
            <person name="Carmona M."/>
            <person name="Faoro H."/>
            <person name="Cruz L.M."/>
            <person name="Battistoni F."/>
            <person name="De Souza E."/>
            <person name="Pedrosa F."/>
            <person name="Chen W.-M."/>
            <person name="Poole P.S."/>
            <person name="Dixon R.A."/>
            <person name="James E.K."/>
        </authorList>
    </citation>
    <scope>NUCLEOTIDE SEQUENCE [LARGE SCALE GENOMIC DNA]</scope>
    <source>
        <strain evidence="1 2">T</strain>
    </source>
</reference>
<dbReference type="Proteomes" id="UP000634522">
    <property type="component" value="Unassembled WGS sequence"/>
</dbReference>
<dbReference type="InterPro" id="IPR010131">
    <property type="entry name" value="MdtP/NodT-like"/>
</dbReference>
<dbReference type="SUPFAM" id="SSF56954">
    <property type="entry name" value="Outer membrane efflux proteins (OEP)"/>
    <property type="match status" value="1"/>
</dbReference>
<accession>A0ABX1NGR5</accession>
<proteinExistence type="predicted"/>
<dbReference type="PANTHER" id="PTHR30203:SF24">
    <property type="entry name" value="BLR4935 PROTEIN"/>
    <property type="match status" value="1"/>
</dbReference>